<name>A0ABQ7MGN6_BRACM</name>
<reference evidence="2 3" key="1">
    <citation type="submission" date="2021-03" db="EMBL/GenBank/DDBJ databases">
        <authorList>
            <person name="King G.J."/>
            <person name="Bancroft I."/>
            <person name="Baten A."/>
            <person name="Bloomfield J."/>
            <person name="Borpatragohain P."/>
            <person name="He Z."/>
            <person name="Irish N."/>
            <person name="Irwin J."/>
            <person name="Liu K."/>
            <person name="Mauleon R.P."/>
            <person name="Moore J."/>
            <person name="Morris R."/>
            <person name="Ostergaard L."/>
            <person name="Wang B."/>
            <person name="Wells R."/>
        </authorList>
    </citation>
    <scope>NUCLEOTIDE SEQUENCE [LARGE SCALE GENOMIC DNA]</scope>
    <source>
        <strain evidence="2">R-o-18</strain>
        <tissue evidence="2">Leaf</tissue>
    </source>
</reference>
<feature type="region of interest" description="Disordered" evidence="1">
    <location>
        <begin position="601"/>
        <end position="654"/>
    </location>
</feature>
<feature type="region of interest" description="Disordered" evidence="1">
    <location>
        <begin position="1"/>
        <end position="23"/>
    </location>
</feature>
<feature type="compositionally biased region" description="Acidic residues" evidence="1">
    <location>
        <begin position="602"/>
        <end position="622"/>
    </location>
</feature>
<comment type="caution">
    <text evidence="2">The sequence shown here is derived from an EMBL/GenBank/DDBJ whole genome shotgun (WGS) entry which is preliminary data.</text>
</comment>
<sequence>MGFSTAQLENPRKRSPAENPRRSEALAVDSLSLRAVSLLLLSLRRVSSLSPSLLAASPSLSLGRVSLSPRREQPRVVVGGIKVPGEGWKEMKRGGRSVQKRRRCGAIASDKNGRVRIEAPVRLSHAESWREGVVIHCKGYGLHPREPDAGCTRAGDLTGMQQERGGTISGNVDGKKGNAPETHGTRNGTHGDVGKVDMCVLNPAPWNPGWKWGGTGVSIGISISHRCPFSLWFCSTVVANVEGDFEQLRVSGRDRVNKKSSYCGVADTSSQRGNGKPDIRAGEKRLADDTAPHRAEEAGEGETDARPRRAQLHGRIKPCKEMDFWHSDITDDGGSSWGKKDDGGSSWGKRDDKNHSGDIIHGMMSSPVHHELGERRMRYGPKGTRAYARKPYRDAWGDVVPALFPDEEEMEFAEPPNAPIQETTVSRRILMPHFQRAAEYRRLYQGQGTFQFAPEVDTTPPTRGRGRPRKTGPTRAGPGPIRMEDSVPTRKRGRPRKIPSIDAGSLRSITGMCRCGTLTQARQGPRSVREYTEEFLESAKRCKPKTAEDWCRWYKAGLREEIQGRLIGVLEPLEFALVNRMAGQAMEAERTLTRRVVAISSSEEDVEVEEDPSEDSDWEEEPASPTGSGRAAGPKPDGEQKSPVRRYSRILAIP</sequence>
<dbReference type="EMBL" id="JADBGQ010000005">
    <property type="protein sequence ID" value="KAG5397610.1"/>
    <property type="molecule type" value="Genomic_DNA"/>
</dbReference>
<feature type="region of interest" description="Disordered" evidence="1">
    <location>
        <begin position="163"/>
        <end position="191"/>
    </location>
</feature>
<gene>
    <name evidence="2" type="primary">A05g505710.1_BraROA</name>
    <name evidence="2" type="ORF">IGI04_019424</name>
</gene>
<dbReference type="InterPro" id="IPR017956">
    <property type="entry name" value="AT_hook_DNA-bd_motif"/>
</dbReference>
<evidence type="ECO:0008006" key="4">
    <source>
        <dbReference type="Google" id="ProtNLM"/>
    </source>
</evidence>
<protein>
    <recommendedName>
        <fullName evidence="4">Retrotransposon gag domain-containing protein</fullName>
    </recommendedName>
</protein>
<feature type="compositionally biased region" description="Basic and acidic residues" evidence="1">
    <location>
        <begin position="10"/>
        <end position="23"/>
    </location>
</feature>
<evidence type="ECO:0000256" key="1">
    <source>
        <dbReference type="SAM" id="MobiDB-lite"/>
    </source>
</evidence>
<dbReference type="SMART" id="SM00384">
    <property type="entry name" value="AT_hook"/>
    <property type="match status" value="2"/>
</dbReference>
<evidence type="ECO:0000313" key="2">
    <source>
        <dbReference type="EMBL" id="KAG5397610.1"/>
    </source>
</evidence>
<feature type="compositionally biased region" description="Basic and acidic residues" evidence="1">
    <location>
        <begin position="338"/>
        <end position="358"/>
    </location>
</feature>
<organism evidence="2 3">
    <name type="scientific">Brassica rapa subsp. trilocularis</name>
    <dbReference type="NCBI Taxonomy" id="1813537"/>
    <lineage>
        <taxon>Eukaryota</taxon>
        <taxon>Viridiplantae</taxon>
        <taxon>Streptophyta</taxon>
        <taxon>Embryophyta</taxon>
        <taxon>Tracheophyta</taxon>
        <taxon>Spermatophyta</taxon>
        <taxon>Magnoliopsida</taxon>
        <taxon>eudicotyledons</taxon>
        <taxon>Gunneridae</taxon>
        <taxon>Pentapetalae</taxon>
        <taxon>rosids</taxon>
        <taxon>malvids</taxon>
        <taxon>Brassicales</taxon>
        <taxon>Brassicaceae</taxon>
        <taxon>Brassiceae</taxon>
        <taxon>Brassica</taxon>
    </lineage>
</organism>
<feature type="region of interest" description="Disordered" evidence="1">
    <location>
        <begin position="330"/>
        <end position="374"/>
    </location>
</feature>
<dbReference type="Proteomes" id="UP000823674">
    <property type="component" value="Chromosome A05"/>
</dbReference>
<accession>A0ABQ7MGN6</accession>
<proteinExistence type="predicted"/>
<feature type="region of interest" description="Disordered" evidence="1">
    <location>
        <begin position="451"/>
        <end position="502"/>
    </location>
</feature>
<feature type="compositionally biased region" description="Basic and acidic residues" evidence="1">
    <location>
        <begin position="275"/>
        <end position="307"/>
    </location>
</feature>
<evidence type="ECO:0000313" key="3">
    <source>
        <dbReference type="Proteomes" id="UP000823674"/>
    </source>
</evidence>
<keyword evidence="3" id="KW-1185">Reference proteome</keyword>
<feature type="region of interest" description="Disordered" evidence="1">
    <location>
        <begin position="263"/>
        <end position="307"/>
    </location>
</feature>